<feature type="compositionally biased region" description="Polar residues" evidence="1">
    <location>
        <begin position="339"/>
        <end position="349"/>
    </location>
</feature>
<accession>A0AAV3QIG6</accession>
<dbReference type="EMBL" id="BAABME010004720">
    <property type="protein sequence ID" value="GAA0163335.1"/>
    <property type="molecule type" value="Genomic_DNA"/>
</dbReference>
<name>A0AAV3QIG6_LITER</name>
<feature type="region of interest" description="Disordered" evidence="1">
    <location>
        <begin position="286"/>
        <end position="349"/>
    </location>
</feature>
<proteinExistence type="predicted"/>
<gene>
    <name evidence="2" type="ORF">LIER_19229</name>
</gene>
<keyword evidence="3" id="KW-1185">Reference proteome</keyword>
<evidence type="ECO:0000313" key="2">
    <source>
        <dbReference type="EMBL" id="GAA0163335.1"/>
    </source>
</evidence>
<dbReference type="Proteomes" id="UP001454036">
    <property type="component" value="Unassembled WGS sequence"/>
</dbReference>
<protein>
    <submittedName>
        <fullName evidence="2">Uncharacterized protein</fullName>
    </submittedName>
</protein>
<reference evidence="2 3" key="1">
    <citation type="submission" date="2024-01" db="EMBL/GenBank/DDBJ databases">
        <title>The complete chloroplast genome sequence of Lithospermum erythrorhizon: insights into the phylogenetic relationship among Boraginaceae species and the maternal lineages of purple gromwells.</title>
        <authorList>
            <person name="Okada T."/>
            <person name="Watanabe K."/>
        </authorList>
    </citation>
    <scope>NUCLEOTIDE SEQUENCE [LARGE SCALE GENOMIC DNA]</scope>
</reference>
<comment type="caution">
    <text evidence="2">The sequence shown here is derived from an EMBL/GenBank/DDBJ whole genome shotgun (WGS) entry which is preliminary data.</text>
</comment>
<organism evidence="2 3">
    <name type="scientific">Lithospermum erythrorhizon</name>
    <name type="common">Purple gromwell</name>
    <name type="synonym">Lithospermum officinale var. erythrorhizon</name>
    <dbReference type="NCBI Taxonomy" id="34254"/>
    <lineage>
        <taxon>Eukaryota</taxon>
        <taxon>Viridiplantae</taxon>
        <taxon>Streptophyta</taxon>
        <taxon>Embryophyta</taxon>
        <taxon>Tracheophyta</taxon>
        <taxon>Spermatophyta</taxon>
        <taxon>Magnoliopsida</taxon>
        <taxon>eudicotyledons</taxon>
        <taxon>Gunneridae</taxon>
        <taxon>Pentapetalae</taxon>
        <taxon>asterids</taxon>
        <taxon>lamiids</taxon>
        <taxon>Boraginales</taxon>
        <taxon>Boraginaceae</taxon>
        <taxon>Boraginoideae</taxon>
        <taxon>Lithospermeae</taxon>
        <taxon>Lithospermum</taxon>
    </lineage>
</organism>
<evidence type="ECO:0000256" key="1">
    <source>
        <dbReference type="SAM" id="MobiDB-lite"/>
    </source>
</evidence>
<dbReference type="AlphaFoldDB" id="A0AAV3QIG6"/>
<evidence type="ECO:0000313" key="3">
    <source>
        <dbReference type="Proteomes" id="UP001454036"/>
    </source>
</evidence>
<sequence>MTSIDRYGNELSERSLVSLRARYGIPSSVVMRRPKAIERANAPPPGLRSIFVVALEMACVFLSTLMWETCEGLRIGVPTGFTCHPKSKGAYPRSTKHKADSIAFSTYLANTRPMPPHFYSDPWVLKAAGLSTSSDAHLGALEVLRATFNGHDHPPPPPLAAHATSSDQQPLLLAPTVARPVVVSSSLEEDEVMGPLLRRYLPFPGLTTFVDPFVSSILTWVAFFRDGTSESSMESLSASMVPPSGQGLGNLPLIDSTSTATPVLAGEYSVTVVLELEDPREVISVTPHDASTSSSPILAPQVAGLSPSPPEGLPSFRKRVRSPLANPPPTQSQRRSDKTPLSQVRILSS</sequence>